<dbReference type="GO" id="GO:0005576">
    <property type="term" value="C:extracellular region"/>
    <property type="evidence" value="ECO:0007669"/>
    <property type="project" value="UniProtKB-SubCell"/>
</dbReference>
<dbReference type="RefSeq" id="WP_123584179.1">
    <property type="nucleotide sequence ID" value="NZ_MOBI01000023.1"/>
</dbReference>
<dbReference type="GO" id="GO:0005737">
    <property type="term" value="C:cytoplasm"/>
    <property type="evidence" value="ECO:0007669"/>
    <property type="project" value="InterPro"/>
</dbReference>
<evidence type="ECO:0000259" key="6">
    <source>
        <dbReference type="Pfam" id="PF12256"/>
    </source>
</evidence>
<feature type="domain" description="Insecticide toxin TcdB middle/C-terminal" evidence="5">
    <location>
        <begin position="872"/>
        <end position="1019"/>
    </location>
</feature>
<dbReference type="Pfam" id="PF03534">
    <property type="entry name" value="SpvB"/>
    <property type="match status" value="1"/>
</dbReference>
<feature type="domain" description="Insecticide toxin TcdB middle/N-terminal" evidence="6">
    <location>
        <begin position="662"/>
        <end position="823"/>
    </location>
</feature>
<dbReference type="SUPFAM" id="SSF69318">
    <property type="entry name" value="Integrin alpha N-terminal domain"/>
    <property type="match status" value="1"/>
</dbReference>
<sequence length="1511" mass="171417">MEDQAAQNITPPSIAKSAAITTIGKSWGAIGTSGKASFELPLPISPGRGFDPALGLSYDSQAGNGPFGIGWRLTVNAITRQTSKGVPRYLADDVIVGPSGDEWMPERDLAGHIQSRPEDHYNGEPVGKHSVVRYWPRVEGAFDLIELWQPSTEQNQPPFWLVHGADGSLHIYGKSEASRRADPNDGLRVGVWLLLESMNAHGEHIVFEYKPEDPLNDQLHDYRAQRYLRRVCYGNVNASEHLYAWTVENPAALDWHFHLVFDYGERTTEWDKKPVFGEPFPQPDDDIGEWLIRPDSFFSYGYGFELSTRRLCRQVLMFHHFPDELGPIPALVKRLLLDYHPEPAFYSQLRAAHYQAYDASGAVEHMPPMEFEYSPPDINTQSTPFFPFEHMPGIQDGQHHQCIDLYGEGVPGFLCQYDQSWYYREPVRGSNHPDEIIYGPWQVLPTLPVADGSKPVKQSLNDLTGDGFFDWVVAQPAFSGFYALNPDRSWSPFSPFTSFPLEFFNALAQFGDLTGSGLSSLALIGPKSVRLYPSLREDGFGPAMDVPHEPNGDSLPLFSNSRSELVFLGHMLGSDLPDLCRIRHDEIKCWPNLGHGRFGKGFVMDTLPFEYGTFDAARVRIVDIDGCGATSVIYLHSDHFDIYLNLGGNRLEQIPISVAWSEGVRYDTLSQVNFADLQGLGCASLIFTVPHPTPRHWRYDFVSVRPYALVMTNNNMGCCGTVRYRSSAQEWLDEKRQWPDADKPPPCYLPFPVQVVSRQSQLDEITGNCLNQFFNYFHGYYDSHDREFRGFGLLHQTDSETSPEEGETTFSAPALTRTWFHTGRLVDLPRAGYYDGDSEACPLGPTLISHYHENDNADELFKPVDKDTLHEIARALSGSVLRVEVFGLQKDRVAAMPYSVEQSRYLVRELRPMAPHHPHAIVLPLLVEKISYQYERHADDPLCRHEVTLQWDRFGTPVHALTISYARRKTDKDEPPFTDPDEAQWWRDAHDEAQQRYYLSESRAEFIHLDELQGWRLGLPWRQRLNALELPKGSLPTGLNPQEVSYECLSQSHTWKEWNALRQLSQLSRQSYLSADGSLLPDGTVHFQALAGPLERAEYDKTALAAYDTLPAPFDIRKELQNIGFQPMTLFLDEDKEEDKQENLWSGLHGFSRYADLDGFYKVLQFNATASHGVTTISYDPYRLLTKAVELPDGCTTHAEYDYHALQPKRVIDANENTQEAIYEPSGQPLATGFFGTENGADVGFDPLDKHLLPEDRSPGEAIRNPIDALQRAASVLRKDLLSWMSELPDTARQRPDQLAQWIAQGYILPSLHIRASARLRLTRLKARTADEQTLLELIRSVAREPVHSLVLTADDYPDAETGQQIQMQLAYIDGFGRTLQTKQLVEPGMAYVVTPQGELELDPVTGEPSERHADPRWRVSARVEYNNKGLDVRVYRPYFANAWRYINDASFRQFGHHDQQFYDPLGRPVKVISAKGYVSRETYHPWSQTSEDFNDTDDSQPIKPGRRNTP</sequence>
<dbReference type="InterPro" id="IPR003284">
    <property type="entry name" value="Sal_SpvB"/>
</dbReference>
<dbReference type="Pfam" id="PF12256">
    <property type="entry name" value="TcdB_toxin_midN"/>
    <property type="match status" value="1"/>
</dbReference>
<dbReference type="Pfam" id="PF12255">
    <property type="entry name" value="TcdB_toxin_midC"/>
    <property type="match status" value="1"/>
</dbReference>
<dbReference type="InterPro" id="IPR022045">
    <property type="entry name" value="TcdB_toxin_mid/N"/>
</dbReference>
<evidence type="ECO:0000256" key="1">
    <source>
        <dbReference type="ARBA" id="ARBA00004613"/>
    </source>
</evidence>
<dbReference type="InterPro" id="IPR028994">
    <property type="entry name" value="Integrin_alpha_N"/>
</dbReference>
<protein>
    <submittedName>
        <fullName evidence="7">Toxin</fullName>
    </submittedName>
</protein>
<dbReference type="PRINTS" id="PR01341">
    <property type="entry name" value="SALSPVBPROT"/>
</dbReference>
<accession>A0A423GM14</accession>
<evidence type="ECO:0000256" key="2">
    <source>
        <dbReference type="ARBA" id="ARBA00022525"/>
    </source>
</evidence>
<dbReference type="InterPro" id="IPR022044">
    <property type="entry name" value="TcdB_toxin_mid/C"/>
</dbReference>
<dbReference type="EMBL" id="MOBI01000023">
    <property type="protein sequence ID" value="ROM92488.1"/>
    <property type="molecule type" value="Genomic_DNA"/>
</dbReference>
<evidence type="ECO:0000259" key="5">
    <source>
        <dbReference type="Pfam" id="PF12255"/>
    </source>
</evidence>
<evidence type="ECO:0000313" key="8">
    <source>
        <dbReference type="Proteomes" id="UP000284684"/>
    </source>
</evidence>
<evidence type="ECO:0000256" key="4">
    <source>
        <dbReference type="SAM" id="MobiDB-lite"/>
    </source>
</evidence>
<comment type="caution">
    <text evidence="7">The sequence shown here is derived from an EMBL/GenBank/DDBJ whole genome shotgun (WGS) entry which is preliminary data.</text>
</comment>
<evidence type="ECO:0000313" key="7">
    <source>
        <dbReference type="EMBL" id="ROM92488.1"/>
    </source>
</evidence>
<name>A0A423GM14_9PSED</name>
<comment type="subcellular location">
    <subcellularLocation>
        <location evidence="1">Secreted</location>
    </subcellularLocation>
</comment>
<keyword evidence="2" id="KW-0964">Secreted</keyword>
<gene>
    <name evidence="7" type="ORF">BK658_21355</name>
</gene>
<proteinExistence type="predicted"/>
<keyword evidence="3" id="KW-0843">Virulence</keyword>
<organism evidence="7 8">
    <name type="scientific">Pseudomonas brassicacearum</name>
    <dbReference type="NCBI Taxonomy" id="930166"/>
    <lineage>
        <taxon>Bacteria</taxon>
        <taxon>Pseudomonadati</taxon>
        <taxon>Pseudomonadota</taxon>
        <taxon>Gammaproteobacteria</taxon>
        <taxon>Pseudomonadales</taxon>
        <taxon>Pseudomonadaceae</taxon>
        <taxon>Pseudomonas</taxon>
    </lineage>
</organism>
<feature type="region of interest" description="Disordered" evidence="4">
    <location>
        <begin position="1488"/>
        <end position="1511"/>
    </location>
</feature>
<dbReference type="Proteomes" id="UP000284684">
    <property type="component" value="Unassembled WGS sequence"/>
</dbReference>
<reference evidence="7 8" key="1">
    <citation type="submission" date="2016-10" db="EMBL/GenBank/DDBJ databases">
        <title>Comparative genome analysis of multiple Pseudomonas spp. focuses on biocontrol and plant growth promoting traits.</title>
        <authorList>
            <person name="Tao X.-Y."/>
            <person name="Taylor C.G."/>
        </authorList>
    </citation>
    <scope>NUCLEOTIDE SEQUENCE [LARGE SCALE GENOMIC DNA]</scope>
    <source>
        <strain evidence="7 8">37D10</strain>
    </source>
</reference>
<evidence type="ECO:0000256" key="3">
    <source>
        <dbReference type="ARBA" id="ARBA00023026"/>
    </source>
</evidence>